<dbReference type="RefSeq" id="WP_283416023.1">
    <property type="nucleotide sequence ID" value="NZ_FXUO01000002.1"/>
</dbReference>
<reference evidence="1 2" key="1">
    <citation type="submission" date="2017-05" db="EMBL/GenBank/DDBJ databases">
        <authorList>
            <person name="Varghese N."/>
            <person name="Submissions S."/>
        </authorList>
    </citation>
    <scope>NUCLEOTIDE SEQUENCE [LARGE SCALE GENOMIC DNA]</scope>
    <source>
        <strain evidence="1 2">DSM 18015</strain>
    </source>
</reference>
<accession>A0ABY1R1B3</accession>
<organism evidence="1 2">
    <name type="scientific">Epilithonimonas pallida</name>
    <dbReference type="NCBI Taxonomy" id="373671"/>
    <lineage>
        <taxon>Bacteria</taxon>
        <taxon>Pseudomonadati</taxon>
        <taxon>Bacteroidota</taxon>
        <taxon>Flavobacteriia</taxon>
        <taxon>Flavobacteriales</taxon>
        <taxon>Weeksellaceae</taxon>
        <taxon>Chryseobacterium group</taxon>
        <taxon>Epilithonimonas</taxon>
    </lineage>
</organism>
<protein>
    <submittedName>
        <fullName evidence="1">Uncharacterized protein</fullName>
    </submittedName>
</protein>
<proteinExistence type="predicted"/>
<dbReference type="EMBL" id="FXUO01000002">
    <property type="protein sequence ID" value="SMP91013.1"/>
    <property type="molecule type" value="Genomic_DNA"/>
</dbReference>
<sequence length="106" mass="12351">MKNLIFILISISLYSQNNILQNFPSNQIPYKDGYVGFYKDFHDIVIEKNMQPCQNPQEMYQFNVLITQDSEIKFIKDFGGKQIAENKCAYDLARTVAKYQKGWIAA</sequence>
<evidence type="ECO:0000313" key="2">
    <source>
        <dbReference type="Proteomes" id="UP001158050"/>
    </source>
</evidence>
<gene>
    <name evidence="1" type="ORF">SAMN05421679_102547</name>
</gene>
<keyword evidence="2" id="KW-1185">Reference proteome</keyword>
<name>A0ABY1R1B3_9FLAO</name>
<evidence type="ECO:0000313" key="1">
    <source>
        <dbReference type="EMBL" id="SMP91013.1"/>
    </source>
</evidence>
<comment type="caution">
    <text evidence="1">The sequence shown here is derived from an EMBL/GenBank/DDBJ whole genome shotgun (WGS) entry which is preliminary data.</text>
</comment>
<dbReference type="Proteomes" id="UP001158050">
    <property type="component" value="Unassembled WGS sequence"/>
</dbReference>